<comment type="similarity">
    <text evidence="1">Belongs to the ROK (NagC/XylR) family.</text>
</comment>
<dbReference type="PANTHER" id="PTHR18964:SF149">
    <property type="entry name" value="BIFUNCTIONAL UDP-N-ACETYLGLUCOSAMINE 2-EPIMERASE_N-ACETYLMANNOSAMINE KINASE"/>
    <property type="match status" value="1"/>
</dbReference>
<dbReference type="OrthoDB" id="9810372at2"/>
<dbReference type="RefSeq" id="WP_114590166.1">
    <property type="nucleotide sequence ID" value="NZ_CAXIBR010000026.1"/>
</dbReference>
<name>A0A346XT02_9ACTN</name>
<dbReference type="AlphaFoldDB" id="A0A346XT02"/>
<reference evidence="2 3" key="1">
    <citation type="submission" date="2018-09" db="EMBL/GenBank/DDBJ databases">
        <title>Complete genome sequence of Euzebya sp. DY32-46 isolated from seawater of Pacific Ocean.</title>
        <authorList>
            <person name="Xu L."/>
            <person name="Wu Y.-H."/>
            <person name="Xu X.-W."/>
        </authorList>
    </citation>
    <scope>NUCLEOTIDE SEQUENCE [LARGE SCALE GENOMIC DNA]</scope>
    <source>
        <strain evidence="2 3">DY32-46</strain>
    </source>
</reference>
<evidence type="ECO:0000256" key="1">
    <source>
        <dbReference type="ARBA" id="ARBA00006479"/>
    </source>
</evidence>
<dbReference type="KEGG" id="euz:DVS28_a0647"/>
<dbReference type="Gene3D" id="1.10.10.10">
    <property type="entry name" value="Winged helix-like DNA-binding domain superfamily/Winged helix DNA-binding domain"/>
    <property type="match status" value="1"/>
</dbReference>
<dbReference type="InterPro" id="IPR036388">
    <property type="entry name" value="WH-like_DNA-bd_sf"/>
</dbReference>
<dbReference type="Proteomes" id="UP000264006">
    <property type="component" value="Chromosome"/>
</dbReference>
<evidence type="ECO:0000313" key="3">
    <source>
        <dbReference type="Proteomes" id="UP000264006"/>
    </source>
</evidence>
<dbReference type="InterPro" id="IPR036390">
    <property type="entry name" value="WH_DNA-bd_sf"/>
</dbReference>
<dbReference type="Gene3D" id="3.30.420.40">
    <property type="match status" value="2"/>
</dbReference>
<dbReference type="SUPFAM" id="SSF46785">
    <property type="entry name" value="Winged helix' DNA-binding domain"/>
    <property type="match status" value="1"/>
</dbReference>
<gene>
    <name evidence="2" type="ORF">DVS28_a0647</name>
</gene>
<dbReference type="PANTHER" id="PTHR18964">
    <property type="entry name" value="ROK (REPRESSOR, ORF, KINASE) FAMILY"/>
    <property type="match status" value="1"/>
</dbReference>
<organism evidence="2 3">
    <name type="scientific">Euzebya pacifica</name>
    <dbReference type="NCBI Taxonomy" id="1608957"/>
    <lineage>
        <taxon>Bacteria</taxon>
        <taxon>Bacillati</taxon>
        <taxon>Actinomycetota</taxon>
        <taxon>Nitriliruptoria</taxon>
        <taxon>Euzebyales</taxon>
    </lineage>
</organism>
<sequence length="421" mass="43284">MAIEVQAYRTLLAPPARATERESAVTGATIPRRANLISTMAHLHLRGAQSRSELVAGLNLSRSGIGSLIGELIDRGIAEDAGVDRQPSPGRPSLVVRLNARRAVAIAVEIGPGEVAVASVGLGGVLFDLVRQPMPDRAAVPEVVEAIRLLVEDQIDRLPPDATPVGVGVAVAGLVNNDGLLLHAPNLGWGHTDLRSVLRTALPSGLTVTVGNESTLATIGEYLRGSLRGVDNGLLISGNAGVGGGAVVNGRLLWGANGLAAEVGHMKVQPGGAACGCGGKGCWETVIGLPAILRASGLTDLPDGTDPIEALADGAAAGNAEVLAALDDAGRWVATGLGNLLNVLNPTRIVFGGRLGRLLPHLRTTVEEEMGRQALLGPLVECDIVEPHLGKDATLIGASEQVLWHVLTHPEDLLVDDAASA</sequence>
<dbReference type="Pfam" id="PF00480">
    <property type="entry name" value="ROK"/>
    <property type="match status" value="1"/>
</dbReference>
<dbReference type="SUPFAM" id="SSF53067">
    <property type="entry name" value="Actin-like ATPase domain"/>
    <property type="match status" value="1"/>
</dbReference>
<dbReference type="InterPro" id="IPR043129">
    <property type="entry name" value="ATPase_NBD"/>
</dbReference>
<keyword evidence="3" id="KW-1185">Reference proteome</keyword>
<accession>A0A346XT02</accession>
<evidence type="ECO:0000313" key="2">
    <source>
        <dbReference type="EMBL" id="AXV05349.1"/>
    </source>
</evidence>
<proteinExistence type="inferred from homology"/>
<dbReference type="EMBL" id="CP031165">
    <property type="protein sequence ID" value="AXV05349.1"/>
    <property type="molecule type" value="Genomic_DNA"/>
</dbReference>
<dbReference type="InterPro" id="IPR000600">
    <property type="entry name" value="ROK"/>
</dbReference>
<protein>
    <submittedName>
        <fullName evidence="2">Xylose-responsive transcription regulator, ROK family</fullName>
    </submittedName>
</protein>